<dbReference type="EMBL" id="CP098400">
    <property type="protein sequence ID" value="URW79041.1"/>
    <property type="molecule type" value="Genomic_DNA"/>
</dbReference>
<dbReference type="RefSeq" id="WP_250722617.1">
    <property type="nucleotide sequence ID" value="NZ_CP098400.1"/>
</dbReference>
<gene>
    <name evidence="1" type="ORF">M9189_09260</name>
</gene>
<sequence>MPGGPFDQPESWVNGVPTEDWNPLTISVNSEITKDDSFSWGAKVTVNGVFDVDGSFSVGYGGAEVYGVLSVLTDFQVGGGLVFGSVSRVKVGGSFIGSGRVDFGDEAVVEIGGDFSIGGGSNASIRGDLVINGALIGDGSSFVIHKGAIVTVSRVDANMAIDVREGGTLIVEGGYKNGQNLTIREGGLVEVRGGEGYNSSGELTNYGVMTVAADYVNNSGGNGLSVLDSGVLDIGGDLVANKQVRVDPNAVLLVRGSVYYEGGQSGMFIDGTMVVAEDFKVTNGNISATGKVVVGGAFTFEGGDFSSPNQQDSGEANLYLLDGDAEHFYIDYTHGSNQFDNKSGDFSDFKEHEGDSDLWDWVASVLPDVVNPGQSNRVYKWVGALNSDWYNRVNWNGRLPGYGVKVLIQAGRFMPVIKFEDGLIELKDLTIEADASLTLNPGGKLTVKGDLSVADEGALIMKNTTEVNGLASLIVEGAITGAARAEGKKGEVTIELEFPYDEWYYVSQPIQDAKSDIYAMWNNDGSYNTDASWVNVYRGNRWYRIGGGVDIAQLEGVSNKYRPADGNNHVVSYVGRLNNEPISRNYSNRQYYLFGNPYPSSINWQDEKGWERNNIGATLWYRTRVNGNMTFVTYNRNADPGARAAIYPDGGGFDEEAQLALIPPLQSAWMASLGASSVTITKDAQQHTPEGAFLKSSSTATSNVVRITAENATGRDGAVLYFSANATEGLDKGDSEKMFNEPVEIPEVYTRVGSKAVAINGLPELKENVRTIPLSVRNRTRGEVSLNFDMSLYSGEHEVYFEDKETGAFLNVSRMPSYTYMPDVLGDNHERFALHFYKVATGIETPSAEEEDAGSAIQIRNVGNKVMVSASMELVQAGPGRIEVYTIEGRKVSEVPAQSSRTLIFLPNESGVYIVRATFGQMVKSERVLGGLSQD</sequence>
<dbReference type="InterPro" id="IPR011050">
    <property type="entry name" value="Pectin_lyase_fold/virulence"/>
</dbReference>
<evidence type="ECO:0000313" key="1">
    <source>
        <dbReference type="EMBL" id="URW79041.1"/>
    </source>
</evidence>
<dbReference type="AlphaFoldDB" id="A0A9J6ZMW4"/>
<proteinExistence type="predicted"/>
<reference evidence="1" key="1">
    <citation type="submission" date="2022-05" db="EMBL/GenBank/DDBJ databases">
        <authorList>
            <person name="Sun X."/>
        </authorList>
    </citation>
    <scope>NUCLEOTIDE SEQUENCE</scope>
    <source>
        <strain evidence="1">Ai-910</strain>
    </source>
</reference>
<dbReference type="Proteomes" id="UP001056426">
    <property type="component" value="Chromosome"/>
</dbReference>
<evidence type="ECO:0000313" key="2">
    <source>
        <dbReference type="Proteomes" id="UP001056426"/>
    </source>
</evidence>
<accession>A0A9J6ZMW4</accession>
<keyword evidence="2" id="KW-1185">Reference proteome</keyword>
<protein>
    <submittedName>
        <fullName evidence="1">Uncharacterized protein</fullName>
    </submittedName>
</protein>
<dbReference type="SUPFAM" id="SSF51126">
    <property type="entry name" value="Pectin lyase-like"/>
    <property type="match status" value="1"/>
</dbReference>
<dbReference type="KEGG" id="alkq:M9189_09260"/>
<reference evidence="1" key="2">
    <citation type="submission" date="2022-06" db="EMBL/GenBank/DDBJ databases">
        <title>Xiashengella guii gen. nov. sp. nov., a bacterium isolated form anaerobic digestion tank.</title>
        <authorList>
            <person name="Huang H."/>
        </authorList>
    </citation>
    <scope>NUCLEOTIDE SEQUENCE</scope>
    <source>
        <strain evidence="1">Ai-910</strain>
    </source>
</reference>
<name>A0A9J6ZMW4_9BACT</name>
<organism evidence="1 2">
    <name type="scientific">Xiashengella succiniciproducens</name>
    <dbReference type="NCBI Taxonomy" id="2949635"/>
    <lineage>
        <taxon>Bacteria</taxon>
        <taxon>Pseudomonadati</taxon>
        <taxon>Bacteroidota</taxon>
        <taxon>Bacteroidia</taxon>
        <taxon>Marinilabiliales</taxon>
        <taxon>Marinilabiliaceae</taxon>
        <taxon>Xiashengella</taxon>
    </lineage>
</organism>